<feature type="region of interest" description="Disordered" evidence="5">
    <location>
        <begin position="431"/>
        <end position="455"/>
    </location>
</feature>
<dbReference type="Gene3D" id="3.30.379.10">
    <property type="entry name" value="Chitobiase/beta-hexosaminidase domain 2-like"/>
    <property type="match status" value="1"/>
</dbReference>
<feature type="domain" description="Beta-hexosaminidase bacterial type N-terminal" evidence="8">
    <location>
        <begin position="44"/>
        <end position="164"/>
    </location>
</feature>
<evidence type="ECO:0000313" key="9">
    <source>
        <dbReference type="EMBL" id="QES32649.1"/>
    </source>
</evidence>
<dbReference type="Pfam" id="PF00728">
    <property type="entry name" value="Glyco_hydro_20"/>
    <property type="match status" value="1"/>
</dbReference>
<evidence type="ECO:0000256" key="4">
    <source>
        <dbReference type="PIRSR" id="PIRSR625705-1"/>
    </source>
</evidence>
<dbReference type="Gene3D" id="3.20.20.80">
    <property type="entry name" value="Glycosidases"/>
    <property type="match status" value="1"/>
</dbReference>
<evidence type="ECO:0000259" key="8">
    <source>
        <dbReference type="Pfam" id="PF02838"/>
    </source>
</evidence>
<dbReference type="GO" id="GO:0005975">
    <property type="term" value="P:carbohydrate metabolic process"/>
    <property type="evidence" value="ECO:0007669"/>
    <property type="project" value="InterPro"/>
</dbReference>
<name>A0A5P2BW39_STRVZ</name>
<dbReference type="PROSITE" id="PS50231">
    <property type="entry name" value="RICIN_B_LECTIN"/>
    <property type="match status" value="1"/>
</dbReference>
<dbReference type="PRINTS" id="PR00738">
    <property type="entry name" value="GLHYDRLASE20"/>
</dbReference>
<dbReference type="InterPro" id="IPR035992">
    <property type="entry name" value="Ricin_B-like_lectins"/>
</dbReference>
<dbReference type="InterPro" id="IPR015883">
    <property type="entry name" value="Glyco_hydro_20_cat"/>
</dbReference>
<keyword evidence="3" id="KW-0326">Glycosidase</keyword>
<dbReference type="RefSeq" id="WP_150214465.1">
    <property type="nucleotide sequence ID" value="NZ_CP029192.1"/>
</dbReference>
<keyword evidence="6" id="KW-0732">Signal</keyword>
<comment type="similarity">
    <text evidence="1">Belongs to the glycosyl hydrolase 20 family.</text>
</comment>
<proteinExistence type="inferred from homology"/>
<dbReference type="AlphaFoldDB" id="A0A5P2BW39"/>
<dbReference type="PANTHER" id="PTHR43678:SF1">
    <property type="entry name" value="BETA-N-ACETYLHEXOSAMINIDASE"/>
    <property type="match status" value="1"/>
</dbReference>
<dbReference type="Pfam" id="PF02838">
    <property type="entry name" value="Glyco_hydro_20b"/>
    <property type="match status" value="1"/>
</dbReference>
<feature type="chain" id="PRO_5039070053" evidence="6">
    <location>
        <begin position="34"/>
        <end position="628"/>
    </location>
</feature>
<evidence type="ECO:0000256" key="3">
    <source>
        <dbReference type="ARBA" id="ARBA00023295"/>
    </source>
</evidence>
<evidence type="ECO:0000256" key="5">
    <source>
        <dbReference type="SAM" id="MobiDB-lite"/>
    </source>
</evidence>
<feature type="domain" description="Glycoside hydrolase family 20 catalytic" evidence="7">
    <location>
        <begin position="211"/>
        <end position="448"/>
    </location>
</feature>
<evidence type="ECO:0000259" key="7">
    <source>
        <dbReference type="Pfam" id="PF00728"/>
    </source>
</evidence>
<dbReference type="EMBL" id="CP029192">
    <property type="protein sequence ID" value="QES32649.1"/>
    <property type="molecule type" value="Genomic_DNA"/>
</dbReference>
<dbReference type="SUPFAM" id="SSF50370">
    <property type="entry name" value="Ricin B-like lectins"/>
    <property type="match status" value="1"/>
</dbReference>
<reference evidence="9 10" key="1">
    <citation type="submission" date="2018-05" db="EMBL/GenBank/DDBJ databases">
        <title>Streptomyces venezuelae.</title>
        <authorList>
            <person name="Kim W."/>
            <person name="Lee N."/>
            <person name="Cho B.-K."/>
        </authorList>
    </citation>
    <scope>NUCLEOTIDE SEQUENCE [LARGE SCALE GENOMIC DNA]</scope>
    <source>
        <strain evidence="9 10">ATCC 14584</strain>
    </source>
</reference>
<dbReference type="OrthoDB" id="9763537at2"/>
<evidence type="ECO:0000256" key="6">
    <source>
        <dbReference type="SAM" id="SignalP"/>
    </source>
</evidence>
<dbReference type="InterPro" id="IPR017853">
    <property type="entry name" value="GH"/>
</dbReference>
<dbReference type="InterPro" id="IPR029018">
    <property type="entry name" value="Hex-like_dom2"/>
</dbReference>
<dbReference type="InterPro" id="IPR015882">
    <property type="entry name" value="HEX_bac_N"/>
</dbReference>
<dbReference type="InterPro" id="IPR052764">
    <property type="entry name" value="GH20_Enzymes"/>
</dbReference>
<evidence type="ECO:0000256" key="2">
    <source>
        <dbReference type="ARBA" id="ARBA00022801"/>
    </source>
</evidence>
<organism evidence="9 10">
    <name type="scientific">Streptomyces venezuelae</name>
    <dbReference type="NCBI Taxonomy" id="54571"/>
    <lineage>
        <taxon>Bacteria</taxon>
        <taxon>Bacillati</taxon>
        <taxon>Actinomycetota</taxon>
        <taxon>Actinomycetes</taxon>
        <taxon>Kitasatosporales</taxon>
        <taxon>Streptomycetaceae</taxon>
        <taxon>Streptomyces</taxon>
    </lineage>
</organism>
<sequence length="628" mass="68988">MTELCSRSLPRVSRAVGTVVVALTLSMAPSVTAVGASGGAPDVPTTVPALTDWTPAEGTFRYGPGTRLVARDAESRRVAATLADDLEAAGEGRAPVTRGAARDGDIVIDVDRTRKPLGSEGYDLRVGDRLDITGAREAGAFYGTRTLLQLLARGDRVPAGRTVDVPRYKERGVGVCACYINISTPWLENLLREMAYRKQNQLLLELKVKSDRHPEANSWGYYTKRDLRRLVALGEKYHVTIVPEINSPGHMDPWLEKRPDLQLTDSDGKPQPSRLDITKDESFTYYKSLVDEYAEVFPATSWHMGADEYMLGSDFAKYPHILEYAKKKYGENATPQDAFIGFVNRVHAYVTGKGKHLRIWNDGLTGANTVPVAPGTTVEHWLDVKTKPSSLIAQGHPVMNAAYSLYLVRGGFHTDTRKLYDEQWDPRTFEGETPASADGVTGAKISLWPDNGRGETENEVAAATAMPLAHIAQVTWGSAHPDPTYTEFAARARSVRHAPGWRDLTKVPVADGTYTLRDTAGRAEPLDVEVKRTADGYVTLRTATDGKCLETRSGRLTLNVPLQPGTAVTRETCDAANTLQRWQITEVPGGHRLTNAITRMAAHVTRDGRIVQYPVDQRQPAVWTLTAD</sequence>
<feature type="active site" description="Proton donor" evidence="4">
    <location>
        <position position="308"/>
    </location>
</feature>
<evidence type="ECO:0000256" key="1">
    <source>
        <dbReference type="ARBA" id="ARBA00006285"/>
    </source>
</evidence>
<protein>
    <submittedName>
        <fullName evidence="9">Glycosyl hydrolase family 20</fullName>
    </submittedName>
</protein>
<dbReference type="GO" id="GO:0004563">
    <property type="term" value="F:beta-N-acetylhexosaminidase activity"/>
    <property type="evidence" value="ECO:0007669"/>
    <property type="project" value="InterPro"/>
</dbReference>
<keyword evidence="2 9" id="KW-0378">Hydrolase</keyword>
<gene>
    <name evidence="9" type="ORF">DEJ48_03870</name>
</gene>
<dbReference type="InterPro" id="IPR025705">
    <property type="entry name" value="Beta_hexosaminidase_sua/sub"/>
</dbReference>
<feature type="signal peptide" evidence="6">
    <location>
        <begin position="1"/>
        <end position="33"/>
    </location>
</feature>
<accession>A0A5P2BW39</accession>
<dbReference type="SUPFAM" id="SSF51445">
    <property type="entry name" value="(Trans)glycosidases"/>
    <property type="match status" value="1"/>
</dbReference>
<dbReference type="Gene3D" id="2.80.10.50">
    <property type="match status" value="1"/>
</dbReference>
<dbReference type="PANTHER" id="PTHR43678">
    <property type="entry name" value="PUTATIVE (AFU_ORTHOLOGUE AFUA_2G00640)-RELATED"/>
    <property type="match status" value="1"/>
</dbReference>
<dbReference type="CDD" id="cd23386">
    <property type="entry name" value="beta-trefoil_Ricin_LNBase"/>
    <property type="match status" value="1"/>
</dbReference>
<dbReference type="SUPFAM" id="SSF55545">
    <property type="entry name" value="beta-N-acetylhexosaminidase-like domain"/>
    <property type="match status" value="1"/>
</dbReference>
<evidence type="ECO:0000313" key="10">
    <source>
        <dbReference type="Proteomes" id="UP000322927"/>
    </source>
</evidence>
<dbReference type="Proteomes" id="UP000322927">
    <property type="component" value="Chromosome"/>
</dbReference>